<dbReference type="Pfam" id="PF00107">
    <property type="entry name" value="ADH_zinc_N"/>
    <property type="match status" value="1"/>
</dbReference>
<sequence length="314" mass="33145">VRETRAYRCHAISEDIGSITLDSVLVEDPGPGEVQINVKACSVNFPDLLMIQGKYQFKPNLPFAPGGEASGDVIAVGSEVSGLKEGDRVVFGSRHGCFAETLNVSADAINPIPGSMTYAKAASYGTAYQTAYVALTHRGNLQPGEWLLVHGATGGVGMAAVDIGKYLGARVIGTGGTDAKLAVVKSRGADEVINYTQADGSLGGFRDRVKSITGTGGADVIYDPVGGDVFDESMRCVNWGGRILTIGFTSGRWPQAAVNLILIKQIAVIGVRAGEVGRRDPQLGRKFHNELYQLANEGLIDPYVCAGFPLERAV</sequence>
<dbReference type="CDD" id="cd08241">
    <property type="entry name" value="QOR1"/>
    <property type="match status" value="1"/>
</dbReference>
<gene>
    <name evidence="2" type="ORF">METZ01_LOCUS34311</name>
</gene>
<organism evidence="2">
    <name type="scientific">marine metagenome</name>
    <dbReference type="NCBI Taxonomy" id="408172"/>
    <lineage>
        <taxon>unclassified sequences</taxon>
        <taxon>metagenomes</taxon>
        <taxon>ecological metagenomes</taxon>
    </lineage>
</organism>
<dbReference type="InterPro" id="IPR013154">
    <property type="entry name" value="ADH-like_N"/>
</dbReference>
<dbReference type="EMBL" id="UINC01001469">
    <property type="protein sequence ID" value="SUZ81457.1"/>
    <property type="molecule type" value="Genomic_DNA"/>
</dbReference>
<name>A0A381QUJ8_9ZZZZ</name>
<dbReference type="AlphaFoldDB" id="A0A381QUJ8"/>
<dbReference type="InterPro" id="IPR020843">
    <property type="entry name" value="ER"/>
</dbReference>
<dbReference type="PANTHER" id="PTHR43677">
    <property type="entry name" value="SHORT-CHAIN DEHYDROGENASE/REDUCTASE"/>
    <property type="match status" value="1"/>
</dbReference>
<dbReference type="SUPFAM" id="SSF50129">
    <property type="entry name" value="GroES-like"/>
    <property type="match status" value="1"/>
</dbReference>
<dbReference type="SMART" id="SM00829">
    <property type="entry name" value="PKS_ER"/>
    <property type="match status" value="1"/>
</dbReference>
<evidence type="ECO:0000313" key="2">
    <source>
        <dbReference type="EMBL" id="SUZ81457.1"/>
    </source>
</evidence>
<dbReference type="PANTHER" id="PTHR43677:SF4">
    <property type="entry name" value="QUINONE OXIDOREDUCTASE-LIKE PROTEIN 2"/>
    <property type="match status" value="1"/>
</dbReference>
<dbReference type="SUPFAM" id="SSF51735">
    <property type="entry name" value="NAD(P)-binding Rossmann-fold domains"/>
    <property type="match status" value="1"/>
</dbReference>
<proteinExistence type="predicted"/>
<accession>A0A381QUJ8</accession>
<dbReference type="InterPro" id="IPR036291">
    <property type="entry name" value="NAD(P)-bd_dom_sf"/>
</dbReference>
<dbReference type="InterPro" id="IPR051397">
    <property type="entry name" value="Zn-ADH-like_protein"/>
</dbReference>
<evidence type="ECO:0000259" key="1">
    <source>
        <dbReference type="SMART" id="SM00829"/>
    </source>
</evidence>
<feature type="non-terminal residue" evidence="2">
    <location>
        <position position="314"/>
    </location>
</feature>
<dbReference type="Gene3D" id="3.90.180.10">
    <property type="entry name" value="Medium-chain alcohol dehydrogenases, catalytic domain"/>
    <property type="match status" value="1"/>
</dbReference>
<dbReference type="InterPro" id="IPR011032">
    <property type="entry name" value="GroES-like_sf"/>
</dbReference>
<dbReference type="Gene3D" id="3.40.50.720">
    <property type="entry name" value="NAD(P)-binding Rossmann-like Domain"/>
    <property type="match status" value="1"/>
</dbReference>
<protein>
    <recommendedName>
        <fullName evidence="1">Enoyl reductase (ER) domain-containing protein</fullName>
    </recommendedName>
</protein>
<dbReference type="InterPro" id="IPR013149">
    <property type="entry name" value="ADH-like_C"/>
</dbReference>
<dbReference type="Pfam" id="PF08240">
    <property type="entry name" value="ADH_N"/>
    <property type="match status" value="1"/>
</dbReference>
<feature type="domain" description="Enoyl reductase (ER)" evidence="1">
    <location>
        <begin position="14"/>
        <end position="314"/>
    </location>
</feature>
<reference evidence="2" key="1">
    <citation type="submission" date="2018-05" db="EMBL/GenBank/DDBJ databases">
        <authorList>
            <person name="Lanie J.A."/>
            <person name="Ng W.-L."/>
            <person name="Kazmierczak K.M."/>
            <person name="Andrzejewski T.M."/>
            <person name="Davidsen T.M."/>
            <person name="Wayne K.J."/>
            <person name="Tettelin H."/>
            <person name="Glass J.I."/>
            <person name="Rusch D."/>
            <person name="Podicherti R."/>
            <person name="Tsui H.-C.T."/>
            <person name="Winkler M.E."/>
        </authorList>
    </citation>
    <scope>NUCLEOTIDE SEQUENCE</scope>
</reference>
<feature type="non-terminal residue" evidence="2">
    <location>
        <position position="1"/>
    </location>
</feature>
<dbReference type="GO" id="GO:0016491">
    <property type="term" value="F:oxidoreductase activity"/>
    <property type="evidence" value="ECO:0007669"/>
    <property type="project" value="InterPro"/>
</dbReference>